<dbReference type="InterPro" id="IPR013950">
    <property type="entry name" value="Mis14/Nsl1"/>
</dbReference>
<dbReference type="Proteomes" id="UP000809789">
    <property type="component" value="Unassembled WGS sequence"/>
</dbReference>
<keyword evidence="1" id="KW-0175">Coiled coil</keyword>
<dbReference type="EMBL" id="JAESVG020000010">
    <property type="protein sequence ID" value="KAG8623779.1"/>
    <property type="molecule type" value="Genomic_DNA"/>
</dbReference>
<evidence type="ECO:0000313" key="2">
    <source>
        <dbReference type="EMBL" id="KAG8623779.1"/>
    </source>
</evidence>
<accession>A0A8K0KTW8</accession>
<organism evidence="2 3">
    <name type="scientific">Elsinoe batatas</name>
    <dbReference type="NCBI Taxonomy" id="2601811"/>
    <lineage>
        <taxon>Eukaryota</taxon>
        <taxon>Fungi</taxon>
        <taxon>Dikarya</taxon>
        <taxon>Ascomycota</taxon>
        <taxon>Pezizomycotina</taxon>
        <taxon>Dothideomycetes</taxon>
        <taxon>Dothideomycetidae</taxon>
        <taxon>Myriangiales</taxon>
        <taxon>Elsinoaceae</taxon>
        <taxon>Elsinoe</taxon>
    </lineage>
</organism>
<evidence type="ECO:0008006" key="4">
    <source>
        <dbReference type="Google" id="ProtNLM"/>
    </source>
</evidence>
<name>A0A8K0KTW8_9PEZI</name>
<protein>
    <recommendedName>
        <fullName evidence="4">Kinetochore protein mis14</fullName>
    </recommendedName>
</protein>
<gene>
    <name evidence="2" type="ORF">KVT40_008755</name>
</gene>
<proteinExistence type="predicted"/>
<dbReference type="GO" id="GO:0000444">
    <property type="term" value="C:MIS12/MIND type complex"/>
    <property type="evidence" value="ECO:0007669"/>
    <property type="project" value="TreeGrafter"/>
</dbReference>
<dbReference type="OrthoDB" id="2135762at2759"/>
<dbReference type="Pfam" id="PF08641">
    <property type="entry name" value="Mis14"/>
    <property type="match status" value="1"/>
</dbReference>
<dbReference type="PANTHER" id="PTHR31749">
    <property type="entry name" value="KINETOCHORE-ASSOCIATED PROTEIN NSL1 HOMOLOG"/>
    <property type="match status" value="1"/>
</dbReference>
<evidence type="ECO:0000256" key="1">
    <source>
        <dbReference type="SAM" id="Coils"/>
    </source>
</evidence>
<reference evidence="2" key="1">
    <citation type="submission" date="2021-07" db="EMBL/GenBank/DDBJ databases">
        <title>Elsinoe batatas strain:CRI-CJ2 Genome sequencing and assembly.</title>
        <authorList>
            <person name="Huang L."/>
        </authorList>
    </citation>
    <scope>NUCLEOTIDE SEQUENCE</scope>
    <source>
        <strain evidence="2">CRI-CJ2</strain>
    </source>
</reference>
<feature type="coiled-coil region" evidence="1">
    <location>
        <begin position="105"/>
        <end position="155"/>
    </location>
</feature>
<sequence>MDTTHRKIELQSPSDLQHLISTASLLARQKIDLHFPPAPSDPLAPSPASADPMRRLVEEEVQSFLTRTFTGVKSNVSINGLEGAEMARLLGDETETFDHRLARRVQAVASEIEELTLTLANLRREAPGRAAGVWAEREEEGRREWDSRMAEEEKRMGEGEVEVKVEGLERVGEMRRGWEEGTKRLVGVKEGIGGVVGRGERAREGVRYLEGA</sequence>
<comment type="caution">
    <text evidence="2">The sequence shown here is derived from an EMBL/GenBank/DDBJ whole genome shotgun (WGS) entry which is preliminary data.</text>
</comment>
<keyword evidence="3" id="KW-1185">Reference proteome</keyword>
<dbReference type="PANTHER" id="PTHR31749:SF3">
    <property type="entry name" value="KINETOCHORE-ASSOCIATED PROTEIN NSL1 HOMOLOG"/>
    <property type="match status" value="1"/>
</dbReference>
<dbReference type="AlphaFoldDB" id="A0A8K0KTW8"/>
<evidence type="ECO:0000313" key="3">
    <source>
        <dbReference type="Proteomes" id="UP000809789"/>
    </source>
</evidence>
<dbReference type="GO" id="GO:0000070">
    <property type="term" value="P:mitotic sister chromatid segregation"/>
    <property type="evidence" value="ECO:0007669"/>
    <property type="project" value="InterPro"/>
</dbReference>